<dbReference type="GO" id="GO:0006367">
    <property type="term" value="P:transcription initiation at RNA polymerase II promoter"/>
    <property type="evidence" value="ECO:0007669"/>
    <property type="project" value="TreeGrafter"/>
</dbReference>
<evidence type="ECO:0000256" key="1">
    <source>
        <dbReference type="ARBA" id="ARBA00004123"/>
    </source>
</evidence>
<proteinExistence type="inferred from homology"/>
<name>A0A4Y9YTM6_9APHY</name>
<evidence type="ECO:0000256" key="3">
    <source>
        <dbReference type="ARBA" id="ARBA00023163"/>
    </source>
</evidence>
<reference evidence="7 8" key="1">
    <citation type="submission" date="2019-01" db="EMBL/GenBank/DDBJ databases">
        <title>Genome sequencing of the rare red list fungi Fomitopsis rosea.</title>
        <authorList>
            <person name="Buettner E."/>
            <person name="Kellner H."/>
        </authorList>
    </citation>
    <scope>NUCLEOTIDE SEQUENCE [LARGE SCALE GENOMIC DNA]</scope>
    <source>
        <strain evidence="7 8">DSM 105464</strain>
    </source>
</reference>
<dbReference type="PRINTS" id="PR01443">
    <property type="entry name" value="TFIID30KDSUB"/>
</dbReference>
<organism evidence="7 8">
    <name type="scientific">Rhodofomes roseus</name>
    <dbReference type="NCBI Taxonomy" id="34475"/>
    <lineage>
        <taxon>Eukaryota</taxon>
        <taxon>Fungi</taxon>
        <taxon>Dikarya</taxon>
        <taxon>Basidiomycota</taxon>
        <taxon>Agaricomycotina</taxon>
        <taxon>Agaricomycetes</taxon>
        <taxon>Polyporales</taxon>
        <taxon>Rhodofomes</taxon>
    </lineage>
</organism>
<evidence type="ECO:0000256" key="4">
    <source>
        <dbReference type="ARBA" id="ARBA00023242"/>
    </source>
</evidence>
<dbReference type="InterPro" id="IPR003923">
    <property type="entry name" value="TAF10"/>
</dbReference>
<evidence type="ECO:0000313" key="8">
    <source>
        <dbReference type="Proteomes" id="UP000298390"/>
    </source>
</evidence>
<comment type="similarity">
    <text evidence="5">Belongs to the TAF10 family.</text>
</comment>
<comment type="caution">
    <text evidence="7">The sequence shown here is derived from an EMBL/GenBank/DDBJ whole genome shotgun (WGS) entry which is preliminary data.</text>
</comment>
<dbReference type="PANTHER" id="PTHR21242">
    <property type="entry name" value="TRANSCRIPTION INITIATION FACTOR TFIID SUBUNIT 10"/>
    <property type="match status" value="1"/>
</dbReference>
<dbReference type="AlphaFoldDB" id="A0A4Y9YTM6"/>
<evidence type="ECO:0000256" key="2">
    <source>
        <dbReference type="ARBA" id="ARBA00023015"/>
    </source>
</evidence>
<evidence type="ECO:0008006" key="9">
    <source>
        <dbReference type="Google" id="ProtNLM"/>
    </source>
</evidence>
<dbReference type="GO" id="GO:1990841">
    <property type="term" value="F:promoter-specific chromatin binding"/>
    <property type="evidence" value="ECO:0007669"/>
    <property type="project" value="TreeGrafter"/>
</dbReference>
<dbReference type="GO" id="GO:0005669">
    <property type="term" value="C:transcription factor TFIID complex"/>
    <property type="evidence" value="ECO:0007669"/>
    <property type="project" value="TreeGrafter"/>
</dbReference>
<feature type="compositionally biased region" description="Polar residues" evidence="6">
    <location>
        <begin position="268"/>
        <end position="281"/>
    </location>
</feature>
<evidence type="ECO:0000256" key="5">
    <source>
        <dbReference type="ARBA" id="ARBA00025730"/>
    </source>
</evidence>
<dbReference type="CDD" id="cd07982">
    <property type="entry name" value="HFD_TAF10"/>
    <property type="match status" value="1"/>
</dbReference>
<keyword evidence="4" id="KW-0539">Nucleus</keyword>
<keyword evidence="3" id="KW-0804">Transcription</keyword>
<dbReference type="PANTHER" id="PTHR21242:SF0">
    <property type="entry name" value="TRANSCRIPTION INITIATION FACTOR TFIID SUBUNIT 10"/>
    <property type="match status" value="1"/>
</dbReference>
<dbReference type="GO" id="GO:0016251">
    <property type="term" value="F:RNA polymerase II general transcription initiation factor activity"/>
    <property type="evidence" value="ECO:0007669"/>
    <property type="project" value="TreeGrafter"/>
</dbReference>
<accession>A0A4Y9YTM6</accession>
<dbReference type="GO" id="GO:0000124">
    <property type="term" value="C:SAGA complex"/>
    <property type="evidence" value="ECO:0007669"/>
    <property type="project" value="TreeGrafter"/>
</dbReference>
<evidence type="ECO:0000256" key="6">
    <source>
        <dbReference type="SAM" id="MobiDB-lite"/>
    </source>
</evidence>
<gene>
    <name evidence="7" type="ORF">EVJ58_g2222</name>
</gene>
<keyword evidence="2" id="KW-0805">Transcription regulation</keyword>
<dbReference type="Pfam" id="PF03540">
    <property type="entry name" value="TAF10"/>
    <property type="match status" value="1"/>
</dbReference>
<evidence type="ECO:0000313" key="7">
    <source>
        <dbReference type="EMBL" id="TFY65067.1"/>
    </source>
</evidence>
<dbReference type="EMBL" id="SEKV01000079">
    <property type="protein sequence ID" value="TFY65067.1"/>
    <property type="molecule type" value="Genomic_DNA"/>
</dbReference>
<feature type="compositionally biased region" description="Low complexity" evidence="6">
    <location>
        <begin position="302"/>
        <end position="321"/>
    </location>
</feature>
<dbReference type="STRING" id="34475.A0A4Y9YTM6"/>
<comment type="subcellular location">
    <subcellularLocation>
        <location evidence="1">Nucleus</location>
    </subcellularLocation>
</comment>
<sequence>MASLFQPSIDAIKTAIDSQLSGVDMNLATLLLVGGFATSPFLRAGLQAHSDSKGLRMYSPEGQTSKAVAEDGKLTLDEAFACIIRKGTLVTETTEYNFHFSTHTRDRNEHSISTSVMSYRGAEIAPAWRDEEPGSMINLKVFLARADSDCWRIDMFSVACTVTATEAESSWRRGDGPLGPYWWQNYEVILLLGLTEVQAQIAWWENVREPPFVMFKVIDVHFDSFQGVQRSATATVYHIHPSLTGSPSTLQFWISCIVLNHTQAAQGTMSTPYNTSSQSQGYYPPLPAHPPAQQATGTPDPSQVASTSAQAQQTTAQSSRQTAEEARKDRTLAEFLLMLDDYEPLIPNEVTDYYLQRVGFECEDVRLKRLLSLAAQKFVSDIAADAYQHARIRSNAVGGRARAQPSGPASARDKTKTTLMMEDLTSALAEYGITSRKPEYYL</sequence>
<feature type="region of interest" description="Disordered" evidence="6">
    <location>
        <begin position="268"/>
        <end position="326"/>
    </location>
</feature>
<protein>
    <recommendedName>
        <fullName evidence="9">Transcription initiation factor TFIID subunit 10</fullName>
    </recommendedName>
</protein>
<dbReference type="Proteomes" id="UP000298390">
    <property type="component" value="Unassembled WGS sequence"/>
</dbReference>